<dbReference type="EMBL" id="PP750959">
    <property type="protein sequence ID" value="XCH42856.1"/>
    <property type="molecule type" value="Genomic_DNA"/>
</dbReference>
<gene>
    <name evidence="1" type="primary">47</name>
    <name evidence="1" type="ORF">SEA_HERMIA_47</name>
</gene>
<evidence type="ECO:0008006" key="2">
    <source>
        <dbReference type="Google" id="ProtNLM"/>
    </source>
</evidence>
<evidence type="ECO:0000313" key="1">
    <source>
        <dbReference type="EMBL" id="XCH42856.1"/>
    </source>
</evidence>
<protein>
    <recommendedName>
        <fullName evidence="2">Minor tail protein</fullName>
    </recommendedName>
</protein>
<sequence>MDKQTITYYQVFTTSGVMAVYPEDAEVSLDDYYNLLVVRFGDGLFANYPLRNVAGWGRDTVSMDDIRAEVIKKELGL</sequence>
<proteinExistence type="predicted"/>
<reference evidence="1" key="1">
    <citation type="submission" date="2024-04" db="EMBL/GenBank/DDBJ databases">
        <authorList>
            <person name="Adelman N."/>
            <person name="Francis S."/>
            <person name="Griciute V."/>
            <person name="Hart J."/>
            <person name="Matonsi M."/>
            <person name="Hutchison K.W."/>
            <person name="Molloy S.D."/>
            <person name="Viland M.D."/>
            <person name="Lewis C.M."/>
            <person name="Garlena R.A."/>
            <person name="Russell D.A."/>
            <person name="Jacobs-Sera D."/>
            <person name="Hatfull G.F."/>
        </authorList>
    </citation>
    <scope>NUCLEOTIDE SEQUENCE</scope>
</reference>
<accession>A0AAU8GPC7</accession>
<name>A0AAU8GPC7_9VIRU</name>
<organism evidence="1">
    <name type="scientific">Mycobacterium phage Hermia</name>
    <dbReference type="NCBI Taxonomy" id="3136620"/>
    <lineage>
        <taxon>Viruses</taxon>
    </lineage>
</organism>